<evidence type="ECO:0000259" key="7">
    <source>
        <dbReference type="PROSITE" id="PS50850"/>
    </source>
</evidence>
<evidence type="ECO:0000256" key="5">
    <source>
        <dbReference type="ARBA" id="ARBA00023136"/>
    </source>
</evidence>
<dbReference type="InterPro" id="IPR005829">
    <property type="entry name" value="Sugar_transporter_CS"/>
</dbReference>
<dbReference type="InterPro" id="IPR036259">
    <property type="entry name" value="MFS_trans_sf"/>
</dbReference>
<dbReference type="VEuPathDB" id="FungiDB:AeMF1_015073"/>
<gene>
    <name evidence="8" type="ORF">Ae201684_011533</name>
</gene>
<evidence type="ECO:0000256" key="4">
    <source>
        <dbReference type="ARBA" id="ARBA00022989"/>
    </source>
</evidence>
<dbReference type="InterPro" id="IPR050360">
    <property type="entry name" value="MFS_Sugar_Transporters"/>
</dbReference>
<dbReference type="PROSITE" id="PS50850">
    <property type="entry name" value="MFS"/>
    <property type="match status" value="1"/>
</dbReference>
<comment type="similarity">
    <text evidence="2">Belongs to the major facilitator superfamily. Sugar transporter (TC 2.A.1.1) family.</text>
</comment>
<comment type="caution">
    <text evidence="8">The sequence shown here is derived from an EMBL/GenBank/DDBJ whole genome shotgun (WGS) entry which is preliminary data.</text>
</comment>
<evidence type="ECO:0000256" key="1">
    <source>
        <dbReference type="ARBA" id="ARBA00004141"/>
    </source>
</evidence>
<dbReference type="GO" id="GO:0016020">
    <property type="term" value="C:membrane"/>
    <property type="evidence" value="ECO:0007669"/>
    <property type="project" value="UniProtKB-SubCell"/>
</dbReference>
<evidence type="ECO:0000256" key="2">
    <source>
        <dbReference type="ARBA" id="ARBA00010992"/>
    </source>
</evidence>
<dbReference type="GO" id="GO:0005351">
    <property type="term" value="F:carbohydrate:proton symporter activity"/>
    <property type="evidence" value="ECO:0007669"/>
    <property type="project" value="TreeGrafter"/>
</dbReference>
<keyword evidence="9" id="KW-1185">Reference proteome</keyword>
<dbReference type="EMBL" id="VJMJ01000147">
    <property type="protein sequence ID" value="KAF0730981.1"/>
    <property type="molecule type" value="Genomic_DNA"/>
</dbReference>
<feature type="transmembrane region" description="Helical" evidence="6">
    <location>
        <begin position="303"/>
        <end position="323"/>
    </location>
</feature>
<dbReference type="SUPFAM" id="SSF103473">
    <property type="entry name" value="MFS general substrate transporter"/>
    <property type="match status" value="1"/>
</dbReference>
<keyword evidence="4 6" id="KW-1133">Transmembrane helix</keyword>
<dbReference type="PANTHER" id="PTHR48022:SF2">
    <property type="entry name" value="PLASTIDIC GLUCOSE TRANSPORTER 4"/>
    <property type="match status" value="1"/>
</dbReference>
<evidence type="ECO:0000313" key="8">
    <source>
        <dbReference type="EMBL" id="KAF0730981.1"/>
    </source>
</evidence>
<dbReference type="Pfam" id="PF00083">
    <property type="entry name" value="Sugar_tr"/>
    <property type="match status" value="2"/>
</dbReference>
<feature type="transmembrane region" description="Helical" evidence="6">
    <location>
        <begin position="6"/>
        <end position="30"/>
    </location>
</feature>
<evidence type="ECO:0000313" key="9">
    <source>
        <dbReference type="Proteomes" id="UP000481153"/>
    </source>
</evidence>
<feature type="transmembrane region" description="Helical" evidence="6">
    <location>
        <begin position="267"/>
        <end position="291"/>
    </location>
</feature>
<dbReference type="PANTHER" id="PTHR48022">
    <property type="entry name" value="PLASTIDIC GLUCOSE TRANSPORTER 4"/>
    <property type="match status" value="1"/>
</dbReference>
<feature type="transmembrane region" description="Helical" evidence="6">
    <location>
        <begin position="76"/>
        <end position="96"/>
    </location>
</feature>
<evidence type="ECO:0000256" key="6">
    <source>
        <dbReference type="SAM" id="Phobius"/>
    </source>
</evidence>
<feature type="domain" description="Major facilitator superfamily (MFS) profile" evidence="7">
    <location>
        <begin position="1"/>
        <end position="361"/>
    </location>
</feature>
<feature type="transmembrane region" description="Helical" evidence="6">
    <location>
        <begin position="42"/>
        <end position="64"/>
    </location>
</feature>
<proteinExistence type="inferred from homology"/>
<dbReference type="AlphaFoldDB" id="A0A6G0WU10"/>
<dbReference type="Gene3D" id="1.20.1250.20">
    <property type="entry name" value="MFS general substrate transporter like domains"/>
    <property type="match status" value="1"/>
</dbReference>
<organism evidence="8 9">
    <name type="scientific">Aphanomyces euteiches</name>
    <dbReference type="NCBI Taxonomy" id="100861"/>
    <lineage>
        <taxon>Eukaryota</taxon>
        <taxon>Sar</taxon>
        <taxon>Stramenopiles</taxon>
        <taxon>Oomycota</taxon>
        <taxon>Saprolegniomycetes</taxon>
        <taxon>Saprolegniales</taxon>
        <taxon>Verrucalvaceae</taxon>
        <taxon>Aphanomyces</taxon>
    </lineage>
</organism>
<keyword evidence="5 6" id="KW-0472">Membrane</keyword>
<keyword evidence="3 6" id="KW-0812">Transmembrane</keyword>
<dbReference type="InterPro" id="IPR005828">
    <property type="entry name" value="MFS_sugar_transport-like"/>
</dbReference>
<evidence type="ECO:0000256" key="3">
    <source>
        <dbReference type="ARBA" id="ARBA00022692"/>
    </source>
</evidence>
<feature type="transmembrane region" description="Helical" evidence="6">
    <location>
        <begin position="225"/>
        <end position="247"/>
    </location>
</feature>
<dbReference type="PROSITE" id="PS00217">
    <property type="entry name" value="SUGAR_TRANSPORT_2"/>
    <property type="match status" value="1"/>
</dbReference>
<name>A0A6G0WU10_9STRA</name>
<protein>
    <recommendedName>
        <fullName evidence="7">Major facilitator superfamily (MFS) profile domain-containing protein</fullName>
    </recommendedName>
</protein>
<dbReference type="Proteomes" id="UP000481153">
    <property type="component" value="Unassembled WGS sequence"/>
</dbReference>
<comment type="subcellular location">
    <subcellularLocation>
        <location evidence="1">Membrane</location>
        <topology evidence="1">Multi-pass membrane protein</topology>
    </subcellularLocation>
</comment>
<reference evidence="8 9" key="1">
    <citation type="submission" date="2019-07" db="EMBL/GenBank/DDBJ databases">
        <title>Genomics analysis of Aphanomyces spp. identifies a new class of oomycete effector associated with host adaptation.</title>
        <authorList>
            <person name="Gaulin E."/>
        </authorList>
    </citation>
    <scope>NUCLEOTIDE SEQUENCE [LARGE SCALE GENOMIC DNA]</scope>
    <source>
        <strain evidence="8 9">ATCC 201684</strain>
    </source>
</reference>
<dbReference type="InterPro" id="IPR020846">
    <property type="entry name" value="MFS_dom"/>
</dbReference>
<sequence length="361" mass="40597">MLAGDIYTFAIGRCISGLASGIAVNVLNNYMREISPIQWRMFYSTMIQVALSVGTFMVTTLFYPIRDLPNEWEFKYLFGVPILFGLLQLAFMGAIIESPSWLIQTHQVERSREAMNQLYSSGDVESHRMALVESIQRQNNEVQTKSSKLGLLLSRKYSKQFSIAIVLATMQQLSGMNALVGYGPNMFKAVGVRELRLSNTFANFSRLDNMYIAARYGDRFKRRTLLLFGSIGMMFMGIGFTLCQVYHNDVSKWSLGWLVSTELVPETLGATSGAISTFFTWTAQFFIGVYYQQISSPSHWGNHAFFVFAGVTFVLFLFVLAFVQDTSHKTSDQVTAMFHTGSKTNEVFVVASTPKGFESVV</sequence>
<accession>A0A6G0WU10</accession>